<dbReference type="STRING" id="1077348.A0A2G8S4Q0"/>
<evidence type="ECO:0000313" key="4">
    <source>
        <dbReference type="EMBL" id="PIL28750.1"/>
    </source>
</evidence>
<feature type="region of interest" description="Disordered" evidence="1">
    <location>
        <begin position="866"/>
        <end position="900"/>
    </location>
</feature>
<dbReference type="InterPro" id="IPR058525">
    <property type="entry name" value="DUF8212"/>
</dbReference>
<organism evidence="4 5">
    <name type="scientific">Ganoderma sinense ZZ0214-1</name>
    <dbReference type="NCBI Taxonomy" id="1077348"/>
    <lineage>
        <taxon>Eukaryota</taxon>
        <taxon>Fungi</taxon>
        <taxon>Dikarya</taxon>
        <taxon>Basidiomycota</taxon>
        <taxon>Agaricomycotina</taxon>
        <taxon>Agaricomycetes</taxon>
        <taxon>Polyporales</taxon>
        <taxon>Polyporaceae</taxon>
        <taxon>Ganoderma</taxon>
    </lineage>
</organism>
<feature type="region of interest" description="Disordered" evidence="1">
    <location>
        <begin position="45"/>
        <end position="101"/>
    </location>
</feature>
<gene>
    <name evidence="4" type="ORF">GSI_08794</name>
</gene>
<evidence type="ECO:0000259" key="3">
    <source>
        <dbReference type="Pfam" id="PF26640"/>
    </source>
</evidence>
<feature type="domain" description="Heterokaryon incompatibility" evidence="2">
    <location>
        <begin position="245"/>
        <end position="303"/>
    </location>
</feature>
<keyword evidence="5" id="KW-1185">Reference proteome</keyword>
<dbReference type="InterPro" id="IPR010730">
    <property type="entry name" value="HET"/>
</dbReference>
<accession>A0A2G8S4Q0</accession>
<sequence length="900" mass="100048">MRLLDTWTGHFVEKDPEETEYAILSHTWDNLKGEQTYKQLKKIQQRYETQPSAPQSQPRLSDPDDSTGLVTEHRDEPGRSRPSILRLSGSRLSHRSSATASVRRPLALKPVMPTQSLVPRLFKQAYRRIRKSLKRGGTRASRSFINNSGASHSGGALASSLSEVQFFLAFVLPSLWHFIQSTFNNLLSKLYSFMSRFSSAQTGIPDSIIPTSPLSPSRSLPGPIDTSVEGQSPVISPSPIWDDPELSPKIRDACAVARANGFRYIWIDSCCIDKSSSSELSEVINSMYSWYARAAICYAYLADVPANGDHWKHRSRFRESRWFLRGWTLQELIAPLHVEFLAEDWTVIGSKHALVDLIQSVTKIEYKALLHLEPLDKFSVAQRLSWAAERKTTRVEDQAYSLLGIFDINMPTLYGEGEGAFRRLQEEIMRRIPDQSLFAWGRVSPGSHVLPVPDTVAMEQDSCNVQCIPYPESDSLLAVYPRNFENSGTICAIRHDTPAQTSQVQPSHRHEIEYTSSPYGIRTKFRMIPLSRYFASGSIQSESPEKEWFLAILECEHTDHPGHLLGRVCYISPSPSGVDFLYPGYLLNSSFRGRGHRQLDFLSLSAEAVERCRPHTQLKTVHISHPGRAAVYYPTARYRPHKAIDLVLLKETSDALLARGYTADLRAGLPGLSSARNPTGTHQLTLSSRGRGHTIAVEFRHTIWDGGERFTIDATVKTSRLRSTLVDVAARARPWSFYGAVLRSDTDTAGSTRTTVSWSHASPWSGLGHKRVTLNPARGQSVAVDLWLDFAGMGVYFLRVDVVADALAVSLPRGTERRVSVSGIEADVGEPGDDESGGRGIRASWRQMAFWRLGRRGGWQGRSVVGGAAGDGASGPQAVGRNAVVGAEPTPRAGEPGQWW</sequence>
<dbReference type="Pfam" id="PF06985">
    <property type="entry name" value="HET"/>
    <property type="match status" value="1"/>
</dbReference>
<evidence type="ECO:0000259" key="2">
    <source>
        <dbReference type="Pfam" id="PF06985"/>
    </source>
</evidence>
<dbReference type="OrthoDB" id="2749026at2759"/>
<feature type="compositionally biased region" description="Low complexity" evidence="1">
    <location>
        <begin position="80"/>
        <end position="97"/>
    </location>
</feature>
<proteinExistence type="predicted"/>
<dbReference type="Pfam" id="PF26640">
    <property type="entry name" value="DUF8212"/>
    <property type="match status" value="1"/>
</dbReference>
<evidence type="ECO:0000313" key="5">
    <source>
        <dbReference type="Proteomes" id="UP000230002"/>
    </source>
</evidence>
<feature type="compositionally biased region" description="Polar residues" evidence="1">
    <location>
        <begin position="46"/>
        <end position="59"/>
    </location>
</feature>
<protein>
    <submittedName>
        <fullName evidence="4">Uncharacterized protein</fullName>
    </submittedName>
</protein>
<dbReference type="EMBL" id="AYKW01000023">
    <property type="protein sequence ID" value="PIL28750.1"/>
    <property type="molecule type" value="Genomic_DNA"/>
</dbReference>
<dbReference type="PANTHER" id="PTHR10622">
    <property type="entry name" value="HET DOMAIN-CONTAINING PROTEIN"/>
    <property type="match status" value="1"/>
</dbReference>
<reference evidence="4 5" key="1">
    <citation type="journal article" date="2015" name="Sci. Rep.">
        <title>Chromosome-level genome map provides insights into diverse defense mechanisms in the medicinal fungus Ganoderma sinense.</title>
        <authorList>
            <person name="Zhu Y."/>
            <person name="Xu J."/>
            <person name="Sun C."/>
            <person name="Zhou S."/>
            <person name="Xu H."/>
            <person name="Nelson D.R."/>
            <person name="Qian J."/>
            <person name="Song J."/>
            <person name="Luo H."/>
            <person name="Xiang L."/>
            <person name="Li Y."/>
            <person name="Xu Z."/>
            <person name="Ji A."/>
            <person name="Wang L."/>
            <person name="Lu S."/>
            <person name="Hayward A."/>
            <person name="Sun W."/>
            <person name="Li X."/>
            <person name="Schwartz D.C."/>
            <person name="Wang Y."/>
            <person name="Chen S."/>
        </authorList>
    </citation>
    <scope>NUCLEOTIDE SEQUENCE [LARGE SCALE GENOMIC DNA]</scope>
    <source>
        <strain evidence="4 5">ZZ0214-1</strain>
    </source>
</reference>
<dbReference type="Proteomes" id="UP000230002">
    <property type="component" value="Unassembled WGS sequence"/>
</dbReference>
<feature type="domain" description="DUF8212" evidence="3">
    <location>
        <begin position="420"/>
        <end position="626"/>
    </location>
</feature>
<dbReference type="PANTHER" id="PTHR10622:SF10">
    <property type="entry name" value="HET DOMAIN-CONTAINING PROTEIN"/>
    <property type="match status" value="1"/>
</dbReference>
<comment type="caution">
    <text evidence="4">The sequence shown here is derived from an EMBL/GenBank/DDBJ whole genome shotgun (WGS) entry which is preliminary data.</text>
</comment>
<evidence type="ECO:0000256" key="1">
    <source>
        <dbReference type="SAM" id="MobiDB-lite"/>
    </source>
</evidence>
<dbReference type="AlphaFoldDB" id="A0A2G8S4Q0"/>
<name>A0A2G8S4Q0_9APHY</name>